<dbReference type="AlphaFoldDB" id="A0A0F9DGP1"/>
<accession>A0A0F9DGP1</accession>
<gene>
    <name evidence="1" type="ORF">LCGC14_2548510</name>
</gene>
<organism evidence="1">
    <name type="scientific">marine sediment metagenome</name>
    <dbReference type="NCBI Taxonomy" id="412755"/>
    <lineage>
        <taxon>unclassified sequences</taxon>
        <taxon>metagenomes</taxon>
        <taxon>ecological metagenomes</taxon>
    </lineage>
</organism>
<proteinExistence type="predicted"/>
<name>A0A0F9DGP1_9ZZZZ</name>
<protein>
    <submittedName>
        <fullName evidence="1">Uncharacterized protein</fullName>
    </submittedName>
</protein>
<sequence length="25" mass="2755">MAKKSEEVSKVGNAQFTLPNIKVHV</sequence>
<comment type="caution">
    <text evidence="1">The sequence shown here is derived from an EMBL/GenBank/DDBJ whole genome shotgun (WGS) entry which is preliminary data.</text>
</comment>
<dbReference type="EMBL" id="LAZR01041763">
    <property type="protein sequence ID" value="KKL11168.1"/>
    <property type="molecule type" value="Genomic_DNA"/>
</dbReference>
<reference evidence="1" key="1">
    <citation type="journal article" date="2015" name="Nature">
        <title>Complex archaea that bridge the gap between prokaryotes and eukaryotes.</title>
        <authorList>
            <person name="Spang A."/>
            <person name="Saw J.H."/>
            <person name="Jorgensen S.L."/>
            <person name="Zaremba-Niedzwiedzka K."/>
            <person name="Martijn J."/>
            <person name="Lind A.E."/>
            <person name="van Eijk R."/>
            <person name="Schleper C."/>
            <person name="Guy L."/>
            <person name="Ettema T.J."/>
        </authorList>
    </citation>
    <scope>NUCLEOTIDE SEQUENCE</scope>
</reference>
<evidence type="ECO:0000313" key="1">
    <source>
        <dbReference type="EMBL" id="KKL11168.1"/>
    </source>
</evidence>
<feature type="non-terminal residue" evidence="1">
    <location>
        <position position="25"/>
    </location>
</feature>